<dbReference type="Pfam" id="PF12975">
    <property type="entry name" value="DUF3859"/>
    <property type="match status" value="1"/>
</dbReference>
<evidence type="ECO:0000313" key="3">
    <source>
        <dbReference type="Proteomes" id="UP000533637"/>
    </source>
</evidence>
<comment type="caution">
    <text evidence="2">The sequence shown here is derived from an EMBL/GenBank/DDBJ whole genome shotgun (WGS) entry which is preliminary data.</text>
</comment>
<keyword evidence="3" id="KW-1185">Reference proteome</keyword>
<evidence type="ECO:0000259" key="1">
    <source>
        <dbReference type="Pfam" id="PF12975"/>
    </source>
</evidence>
<dbReference type="EMBL" id="JACHOC010000007">
    <property type="protein sequence ID" value="MBB4623560.1"/>
    <property type="molecule type" value="Genomic_DNA"/>
</dbReference>
<proteinExistence type="predicted"/>
<evidence type="ECO:0000313" key="2">
    <source>
        <dbReference type="EMBL" id="MBB4623560.1"/>
    </source>
</evidence>
<dbReference type="Gene3D" id="2.60.40.2390">
    <property type="match status" value="1"/>
</dbReference>
<gene>
    <name evidence="2" type="ORF">GGQ57_003476</name>
</gene>
<reference evidence="2 3" key="1">
    <citation type="submission" date="2020-08" db="EMBL/GenBank/DDBJ databases">
        <title>Genomic Encyclopedia of Type Strains, Phase IV (KMG-IV): sequencing the most valuable type-strain genomes for metagenomic binning, comparative biology and taxonomic classification.</title>
        <authorList>
            <person name="Goeker M."/>
        </authorList>
    </citation>
    <scope>NUCLEOTIDE SEQUENCE [LARGE SCALE GENOMIC DNA]</scope>
    <source>
        <strain evidence="2 3">DSM 102983</strain>
    </source>
</reference>
<accession>A0ABR6KQ51</accession>
<sequence>MPKIAPVFSIKSYGLYTAWDRGSKDLPKIIKHTLDIPAELGVEFGFILSVKKGKGEILEYCIDHPPFCDEDGKVMPPFVGTYFVNSNDFEFFLGDTIWEPADDKRGTWTLVVSYKGKEVARKCFNIF</sequence>
<organism evidence="2 3">
    <name type="scientific">Parabacteroides faecis</name>
    <dbReference type="NCBI Taxonomy" id="1217282"/>
    <lineage>
        <taxon>Bacteria</taxon>
        <taxon>Pseudomonadati</taxon>
        <taxon>Bacteroidota</taxon>
        <taxon>Bacteroidia</taxon>
        <taxon>Bacteroidales</taxon>
        <taxon>Tannerellaceae</taxon>
        <taxon>Parabacteroides</taxon>
    </lineage>
</organism>
<name>A0ABR6KQ51_9BACT</name>
<dbReference type="RefSeq" id="WP_122354472.1">
    <property type="nucleotide sequence ID" value="NZ_BMPB01000008.1"/>
</dbReference>
<dbReference type="Proteomes" id="UP000533637">
    <property type="component" value="Unassembled WGS sequence"/>
</dbReference>
<feature type="domain" description="DUF3859" evidence="1">
    <location>
        <begin position="6"/>
        <end position="126"/>
    </location>
</feature>
<dbReference type="InterPro" id="IPR024331">
    <property type="entry name" value="DUF3859"/>
</dbReference>
<protein>
    <recommendedName>
        <fullName evidence="1">DUF3859 domain-containing protein</fullName>
    </recommendedName>
</protein>